<proteinExistence type="predicted"/>
<keyword evidence="3 5" id="KW-1133">Transmembrane helix</keyword>
<keyword evidence="7" id="KW-1185">Reference proteome</keyword>
<dbReference type="GO" id="GO:0005886">
    <property type="term" value="C:plasma membrane"/>
    <property type="evidence" value="ECO:0007669"/>
    <property type="project" value="TreeGrafter"/>
</dbReference>
<comment type="subcellular location">
    <subcellularLocation>
        <location evidence="1">Membrane</location>
        <topology evidence="1">Multi-pass membrane protein</topology>
    </subcellularLocation>
</comment>
<dbReference type="SUPFAM" id="SSF81321">
    <property type="entry name" value="Family A G protein-coupled receptor-like"/>
    <property type="match status" value="1"/>
</dbReference>
<dbReference type="OrthoDB" id="100006at2759"/>
<dbReference type="Pfam" id="PF05462">
    <property type="entry name" value="Dicty_CAR"/>
    <property type="match status" value="1"/>
</dbReference>
<dbReference type="AlphaFoldDB" id="A0A165K5M2"/>
<dbReference type="GO" id="GO:0004930">
    <property type="term" value="F:G protein-coupled receptor activity"/>
    <property type="evidence" value="ECO:0007669"/>
    <property type="project" value="TreeGrafter"/>
</dbReference>
<evidence type="ECO:0000256" key="4">
    <source>
        <dbReference type="ARBA" id="ARBA00023136"/>
    </source>
</evidence>
<dbReference type="PANTHER" id="PTHR23112">
    <property type="entry name" value="G PROTEIN-COUPLED RECEPTOR 157-RELATED"/>
    <property type="match status" value="1"/>
</dbReference>
<organism evidence="6 7">
    <name type="scientific">Exidia glandulosa HHB12029</name>
    <dbReference type="NCBI Taxonomy" id="1314781"/>
    <lineage>
        <taxon>Eukaryota</taxon>
        <taxon>Fungi</taxon>
        <taxon>Dikarya</taxon>
        <taxon>Basidiomycota</taxon>
        <taxon>Agaricomycotina</taxon>
        <taxon>Agaricomycetes</taxon>
        <taxon>Auriculariales</taxon>
        <taxon>Exidiaceae</taxon>
        <taxon>Exidia</taxon>
    </lineage>
</organism>
<dbReference type="GO" id="GO:0007189">
    <property type="term" value="P:adenylate cyclase-activating G protein-coupled receptor signaling pathway"/>
    <property type="evidence" value="ECO:0007669"/>
    <property type="project" value="TreeGrafter"/>
</dbReference>
<name>A0A165K5M2_EXIGL</name>
<feature type="transmembrane region" description="Helical" evidence="5">
    <location>
        <begin position="99"/>
        <end position="117"/>
    </location>
</feature>
<dbReference type="PANTHER" id="PTHR23112:SF37">
    <property type="entry name" value="G PROTEIN-COUPLED RECEPTOR GPR1"/>
    <property type="match status" value="1"/>
</dbReference>
<feature type="transmembrane region" description="Helical" evidence="5">
    <location>
        <begin position="49"/>
        <end position="72"/>
    </location>
</feature>
<feature type="transmembrane region" description="Helical" evidence="5">
    <location>
        <begin position="229"/>
        <end position="252"/>
    </location>
</feature>
<evidence type="ECO:0000313" key="6">
    <source>
        <dbReference type="EMBL" id="KZV95832.1"/>
    </source>
</evidence>
<evidence type="ECO:0000313" key="7">
    <source>
        <dbReference type="Proteomes" id="UP000077266"/>
    </source>
</evidence>
<evidence type="ECO:0000256" key="2">
    <source>
        <dbReference type="ARBA" id="ARBA00022692"/>
    </source>
</evidence>
<dbReference type="STRING" id="1314781.A0A165K5M2"/>
<feature type="transmembrane region" description="Helical" evidence="5">
    <location>
        <begin position="175"/>
        <end position="193"/>
    </location>
</feature>
<evidence type="ECO:0000256" key="1">
    <source>
        <dbReference type="ARBA" id="ARBA00004141"/>
    </source>
</evidence>
<protein>
    <submittedName>
        <fullName evidence="6">Uncharacterized protein</fullName>
    </submittedName>
</protein>
<dbReference type="EMBL" id="KV425951">
    <property type="protein sequence ID" value="KZV95832.1"/>
    <property type="molecule type" value="Genomic_DNA"/>
</dbReference>
<dbReference type="Proteomes" id="UP000077266">
    <property type="component" value="Unassembled WGS sequence"/>
</dbReference>
<reference evidence="6 7" key="1">
    <citation type="journal article" date="2016" name="Mol. Biol. Evol.">
        <title>Comparative Genomics of Early-Diverging Mushroom-Forming Fungi Provides Insights into the Origins of Lignocellulose Decay Capabilities.</title>
        <authorList>
            <person name="Nagy L.G."/>
            <person name="Riley R."/>
            <person name="Tritt A."/>
            <person name="Adam C."/>
            <person name="Daum C."/>
            <person name="Floudas D."/>
            <person name="Sun H."/>
            <person name="Yadav J.S."/>
            <person name="Pangilinan J."/>
            <person name="Larsson K.H."/>
            <person name="Matsuura K."/>
            <person name="Barry K."/>
            <person name="Labutti K."/>
            <person name="Kuo R."/>
            <person name="Ohm R.A."/>
            <person name="Bhattacharya S.S."/>
            <person name="Shirouzu T."/>
            <person name="Yoshinaga Y."/>
            <person name="Martin F.M."/>
            <person name="Grigoriev I.V."/>
            <person name="Hibbett D.S."/>
        </authorList>
    </citation>
    <scope>NUCLEOTIDE SEQUENCE [LARGE SCALE GENOMIC DNA]</scope>
    <source>
        <strain evidence="6 7">HHB12029</strain>
    </source>
</reference>
<evidence type="ECO:0000256" key="3">
    <source>
        <dbReference type="ARBA" id="ARBA00022989"/>
    </source>
</evidence>
<keyword evidence="4 5" id="KW-0472">Membrane</keyword>
<feature type="transmembrane region" description="Helical" evidence="5">
    <location>
        <begin position="124"/>
        <end position="145"/>
    </location>
</feature>
<dbReference type="InParanoid" id="A0A165K5M2"/>
<keyword evidence="2 5" id="KW-0812">Transmembrane</keyword>
<accession>A0A165K5M2</accession>
<evidence type="ECO:0000256" key="5">
    <source>
        <dbReference type="SAM" id="Phobius"/>
    </source>
</evidence>
<sequence length="299" mass="33423">MVLPESCVKYLTPEEYAGCLYHALRNARCSSTTGREVQNRRIFNTHLDFYVFFLLVSDVLQSAGGVLGIYWLLAGKASCGTMCYTQGVVKTLGDPGTSMFSLAIAIHTYLVIALRWTPPKSFRIPIAVVVASWGYRLIVCVAVIVSEQPGAPVFQPLPYWCWISAPYGGWRIPGFYLWLWACVGASVALYIPLFLYIRYPIAYVVLSVPYTVMRWSSTGLRSDPVGNSPLWFVCVAIHFLEGLVNVVLFILTRPRILGFEGRSSRQRQPIEGASELHFTVQQQGFTVQEAENNSGRMQG</sequence>
<gene>
    <name evidence="6" type="ORF">EXIGLDRAFT_819408</name>
</gene>